<dbReference type="AlphaFoldDB" id="A0A417YC32"/>
<organism evidence="2 3">
    <name type="scientific">Oceanobacillus profundus</name>
    <dbReference type="NCBI Taxonomy" id="372463"/>
    <lineage>
        <taxon>Bacteria</taxon>
        <taxon>Bacillati</taxon>
        <taxon>Bacillota</taxon>
        <taxon>Bacilli</taxon>
        <taxon>Bacillales</taxon>
        <taxon>Bacillaceae</taxon>
        <taxon>Oceanobacillus</taxon>
    </lineage>
</organism>
<proteinExistence type="predicted"/>
<evidence type="ECO:0000313" key="2">
    <source>
        <dbReference type="EMBL" id="RHW30250.1"/>
    </source>
</evidence>
<dbReference type="PANTHER" id="PTHR12110">
    <property type="entry name" value="HYDROXYPYRUVATE ISOMERASE"/>
    <property type="match status" value="1"/>
</dbReference>
<accession>A0A417YC32</accession>
<dbReference type="Gene3D" id="3.20.20.150">
    <property type="entry name" value="Divalent-metal-dependent TIM barrel enzymes"/>
    <property type="match status" value="1"/>
</dbReference>
<dbReference type="PANTHER" id="PTHR12110:SF52">
    <property type="entry name" value="XYLOSE ISOMERASE"/>
    <property type="match status" value="1"/>
</dbReference>
<dbReference type="InterPro" id="IPR013022">
    <property type="entry name" value="Xyl_isomerase-like_TIM-brl"/>
</dbReference>
<dbReference type="EMBL" id="QWEH01000015">
    <property type="protein sequence ID" value="RHW30250.1"/>
    <property type="molecule type" value="Genomic_DNA"/>
</dbReference>
<feature type="domain" description="Xylose isomerase-like TIM barrel" evidence="1">
    <location>
        <begin position="26"/>
        <end position="258"/>
    </location>
</feature>
<dbReference type="Pfam" id="PF01261">
    <property type="entry name" value="AP_endonuc_2"/>
    <property type="match status" value="1"/>
</dbReference>
<dbReference type="Proteomes" id="UP000285456">
    <property type="component" value="Unassembled WGS sequence"/>
</dbReference>
<dbReference type="RefSeq" id="WP_118890063.1">
    <property type="nucleotide sequence ID" value="NZ_JAMAWL010000012.1"/>
</dbReference>
<dbReference type="InterPro" id="IPR050312">
    <property type="entry name" value="IolE/XylAMocC-like"/>
</dbReference>
<dbReference type="GO" id="GO:0016853">
    <property type="term" value="F:isomerase activity"/>
    <property type="evidence" value="ECO:0007669"/>
    <property type="project" value="UniProtKB-KW"/>
</dbReference>
<dbReference type="OrthoDB" id="9782626at2"/>
<dbReference type="SUPFAM" id="SSF51658">
    <property type="entry name" value="Xylose isomerase-like"/>
    <property type="match status" value="1"/>
</dbReference>
<protein>
    <submittedName>
        <fullName evidence="2">Sugar phosphate isomerase/epimerase</fullName>
    </submittedName>
</protein>
<keyword evidence="2" id="KW-0413">Isomerase</keyword>
<sequence>MAEDTSLLKYLSLNQITTEQWNLKEAAIGCAQAEVPWISIWRHKLEALGIAESKRIIKGTGLKVSSLCRGGMFPAATEEQRRKNLDDNKRAVEEAAELGTDVLVLVCGPAPDRNIDLSRQWVEEGIEQLVPFAESCGVRLGIEPLHPMYAADRSVIVTLGQANKIAQEYSPDQVGVVVDVFHVWWDPELYKQIARAKERILGFHVSDWNVPITDTFKARRMMGDGVIEIRRIRKAVQEAGYHGPIEVEIMNQELWDMPGEDVLKLMKNSFVKHV</sequence>
<keyword evidence="3" id="KW-1185">Reference proteome</keyword>
<evidence type="ECO:0000259" key="1">
    <source>
        <dbReference type="Pfam" id="PF01261"/>
    </source>
</evidence>
<reference evidence="2 3" key="1">
    <citation type="journal article" date="2007" name="Int. J. Syst. Evol. Microbiol.">
        <title>Oceanobacillus profundus sp. nov., isolated from a deep-sea sediment core.</title>
        <authorList>
            <person name="Kim Y.G."/>
            <person name="Choi D.H."/>
            <person name="Hyun S."/>
            <person name="Cho B.C."/>
        </authorList>
    </citation>
    <scope>NUCLEOTIDE SEQUENCE [LARGE SCALE GENOMIC DNA]</scope>
    <source>
        <strain evidence="2 3">DSM 18246</strain>
    </source>
</reference>
<gene>
    <name evidence="2" type="ORF">D1B32_18220</name>
</gene>
<comment type="caution">
    <text evidence="2">The sequence shown here is derived from an EMBL/GenBank/DDBJ whole genome shotgun (WGS) entry which is preliminary data.</text>
</comment>
<dbReference type="InterPro" id="IPR036237">
    <property type="entry name" value="Xyl_isomerase-like_sf"/>
</dbReference>
<name>A0A417YC32_9BACI</name>
<evidence type="ECO:0000313" key="3">
    <source>
        <dbReference type="Proteomes" id="UP000285456"/>
    </source>
</evidence>